<dbReference type="KEGG" id="vg:77946840"/>
<evidence type="ECO:0000313" key="1">
    <source>
        <dbReference type="EMBL" id="QIN96962.1"/>
    </source>
</evidence>
<name>A0A6G8R6E0_9CAUD</name>
<proteinExistence type="predicted"/>
<protein>
    <submittedName>
        <fullName evidence="1">Uncharacterized protein</fullName>
    </submittedName>
</protein>
<accession>A0A6G8R6E0</accession>
<dbReference type="GeneID" id="77946840"/>
<evidence type="ECO:0000313" key="2">
    <source>
        <dbReference type="Proteomes" id="UP000501900"/>
    </source>
</evidence>
<dbReference type="EMBL" id="MT162467">
    <property type="protein sequence ID" value="QIN96962.1"/>
    <property type="molecule type" value="Genomic_DNA"/>
</dbReference>
<dbReference type="RefSeq" id="YP_010670630.1">
    <property type="nucleotide sequence ID" value="NC_070965.1"/>
</dbReference>
<organism evidence="1 2">
    <name type="scientific">Synechococcus phage S-H34</name>
    <dbReference type="NCBI Taxonomy" id="2718942"/>
    <lineage>
        <taxon>Viruses</taxon>
        <taxon>Duplodnaviria</taxon>
        <taxon>Heunggongvirae</taxon>
        <taxon>Uroviricota</taxon>
        <taxon>Caudoviricetes</taxon>
        <taxon>Pantevenvirales</taxon>
        <taxon>Kyanoviridae</taxon>
        <taxon>Makaravirus</taxon>
        <taxon>Makaravirus thirtyfour</taxon>
    </lineage>
</organism>
<sequence length="46" mass="4776">MDKGGLPASLLLGSPTSRLARFSSRTDWAGTVPADTAERLGSSSRV</sequence>
<dbReference type="Proteomes" id="UP000501900">
    <property type="component" value="Genome"/>
</dbReference>
<keyword evidence="2" id="KW-1185">Reference proteome</keyword>
<reference evidence="1 2" key="1">
    <citation type="submission" date="2020-03" db="EMBL/GenBank/DDBJ databases">
        <title>The Isolation and Genome Sequence of a Novel Cyanophage S-H34 from the Huanghai Sea, China.</title>
        <authorList>
            <person name="Jiang T."/>
        </authorList>
    </citation>
    <scope>NUCLEOTIDE SEQUENCE [LARGE SCALE GENOMIC DNA]</scope>
</reference>